<gene>
    <name evidence="5" type="ORF">SAMN02745691_02087</name>
</gene>
<evidence type="ECO:0000256" key="1">
    <source>
        <dbReference type="ARBA" id="ARBA00022737"/>
    </source>
</evidence>
<feature type="repeat" description="TPR" evidence="2">
    <location>
        <begin position="1084"/>
        <end position="1117"/>
    </location>
</feature>
<keyword evidence="6" id="KW-1185">Reference proteome</keyword>
<dbReference type="Pfam" id="PF02493">
    <property type="entry name" value="MORN"/>
    <property type="match status" value="7"/>
</dbReference>
<feature type="domain" description="ORC1/DEAH AAA+ ATPase" evidence="4">
    <location>
        <begin position="503"/>
        <end position="600"/>
    </location>
</feature>
<evidence type="ECO:0000313" key="6">
    <source>
        <dbReference type="Proteomes" id="UP000184342"/>
    </source>
</evidence>
<proteinExistence type="predicted"/>
<dbReference type="Pfam" id="PF13424">
    <property type="entry name" value="TPR_12"/>
    <property type="match status" value="3"/>
</dbReference>
<dbReference type="InterPro" id="IPR011990">
    <property type="entry name" value="TPR-like_helical_dom_sf"/>
</dbReference>
<sequence>MSIFSNESGNAYGEVTFAGGKKYIGEFKDGKPHGKGAEFFSNGDRYEGEFKDGLRSGQGTKTYVNGDRYEGSFEEGKFHGYGIFSYSDGNKYEGEWIKGKPNGQGTRIFANGDKYVGGFRNYNFHGRGIWISANGDKYEGEFKDGKFNGLGTLHYRSGDKYEGKWEKGVFHGYGILTYADGTRKEGEFEDGKLKYGYENRYEEEFTKEKVKSVTHAVVSSPAIQEIRIFISSTFMDLNDERKYLMNRIFPVFAARLRRRGVDLNVIDLRWGIQPEERAAAGKCGERNINKNTLEICLKEVDRCYPFFIGIIGGRYGWIPELEDVDLETDFYKRNREKIASYLSQRKSMTEMEILFGTLERQDAPIDYRFYIGDEDVYQDSAENYAACARNRQVMQTLFKEAVTKQKALRKRLIGSGKACEKTFKNPASLGESILKDMEMLIEELEQQGKIPTVDLTEDELRLLEIISFEKQKTKGYVGREAEKILDRYLELLLGKTEQEEIQPLFITGPSGTGKSTMIARWSKRLEAYTQLKVIKIYIGLQNNITTQSNLIKQLLTSIKKEFGIEREIPQESELRIQFETWLSYINGPALIIIDGMDQLTDYSGSMGWIPASTHFPIGMIVTSTGSIRPGKRELPVNEYRITGFTTKEKENFINEYLIKSARSMSEEGRAALMGRTDELGNNPLFVYLILQELIRSGRKDIYSEDEIRQKNFSPDSVLGIITLLLSSHSMEELFIKLYTRYENDYGKHLTEQMLSLIELTRKGIYYKELVDLVSEEQGKSLSGTEFQSLFSVIEDNLIRISGKYAFHHAYLKNAVQKKYGDREREYREQMAAYFNQAIRKAPTEADLHHAEELTYHLARLGKWEELLDAVSNPKILYWMLSYYENEMSGYFKNFKEMGIGFSDFYEKIKDTIKTDVKLKDMLGWLFLVNGENELSIRLFEEQESETLHRYGEDEPNLWIMWEHLANAYLSKGEWDKAIGLFQKVEEKRGNAYREESQDLWTVRHGLAAAYLAKGEYDKAVGLFQRVAAEEEQKHGEENPGLWKTWNALAEALRGKGEFEEAINLLRKTIAKQEDRFGEDDPVLWTMWNNLANAYLSKGEWDKAIDLLQRVTAKREERYGTEFPGLWRSWSNLSSAYKEKGELEKSIELLQKVTEKQEQKYGDENPDLWTMWTNLALDYSENKEFDKAVGLLEKVMHKQEERFGEGYHDLWKTWACLSKVYTDKGEYEKAADFLHKAKVRKDK</sequence>
<evidence type="ECO:0000259" key="4">
    <source>
        <dbReference type="Pfam" id="PF13401"/>
    </source>
</evidence>
<dbReference type="InterPro" id="IPR027417">
    <property type="entry name" value="P-loop_NTPase"/>
</dbReference>
<keyword evidence="1" id="KW-0677">Repeat</keyword>
<dbReference type="Gene3D" id="2.20.110.10">
    <property type="entry name" value="Histone H3 K4-specific methyltransferase SET7/9 N-terminal domain"/>
    <property type="match status" value="4"/>
</dbReference>
<evidence type="ECO:0000259" key="3">
    <source>
        <dbReference type="Pfam" id="PF13271"/>
    </source>
</evidence>
<dbReference type="RefSeq" id="WP_073994349.1">
    <property type="nucleotide sequence ID" value="NZ_FQYT01000024.1"/>
</dbReference>
<dbReference type="PANTHER" id="PTHR19860">
    <property type="entry name" value="DDB1- AND CUL4-ASSOCIATED FACTOR 12-RELATED"/>
    <property type="match status" value="1"/>
</dbReference>
<dbReference type="STRING" id="1122934.SAMN02745691_02087"/>
<dbReference type="InterPro" id="IPR025139">
    <property type="entry name" value="DUF4062"/>
</dbReference>
<dbReference type="GO" id="GO:0080008">
    <property type="term" value="C:Cul4-RING E3 ubiquitin ligase complex"/>
    <property type="evidence" value="ECO:0007669"/>
    <property type="project" value="TreeGrafter"/>
</dbReference>
<evidence type="ECO:0000313" key="5">
    <source>
        <dbReference type="EMBL" id="SHJ51724.1"/>
    </source>
</evidence>
<dbReference type="Pfam" id="PF13401">
    <property type="entry name" value="AAA_22"/>
    <property type="match status" value="1"/>
</dbReference>
<dbReference type="GO" id="GO:0016887">
    <property type="term" value="F:ATP hydrolysis activity"/>
    <property type="evidence" value="ECO:0007669"/>
    <property type="project" value="InterPro"/>
</dbReference>
<dbReference type="AlphaFoldDB" id="A0A1M6JYF6"/>
<accession>A0A1M6JYF6</accession>
<name>A0A1M6JYF6_9FIRM</name>
<dbReference type="InterPro" id="IPR051191">
    <property type="entry name" value="DCAF12"/>
</dbReference>
<keyword evidence="2" id="KW-0802">TPR repeat</keyword>
<dbReference type="InterPro" id="IPR019734">
    <property type="entry name" value="TPR_rpt"/>
</dbReference>
<dbReference type="SUPFAM" id="SSF48452">
    <property type="entry name" value="TPR-like"/>
    <property type="match status" value="1"/>
</dbReference>
<reference evidence="5 6" key="1">
    <citation type="submission" date="2016-11" db="EMBL/GenBank/DDBJ databases">
        <authorList>
            <person name="Jaros S."/>
            <person name="Januszkiewicz K."/>
            <person name="Wedrychowicz H."/>
        </authorList>
    </citation>
    <scope>NUCLEOTIDE SEQUENCE [LARGE SCALE GENOMIC DNA]</scope>
    <source>
        <strain evidence="5 6">DSM 15970</strain>
    </source>
</reference>
<dbReference type="SUPFAM" id="SSF82185">
    <property type="entry name" value="Histone H3 K4-specific methyltransferase SET7/9 N-terminal domain"/>
    <property type="match status" value="2"/>
</dbReference>
<dbReference type="Gene3D" id="1.25.40.10">
    <property type="entry name" value="Tetratricopeptide repeat domain"/>
    <property type="match status" value="2"/>
</dbReference>
<dbReference type="PANTHER" id="PTHR19860:SF40">
    <property type="entry name" value="WD40 REPEAT-CONTAINING PROTEIN"/>
    <property type="match status" value="1"/>
</dbReference>
<dbReference type="Gene3D" id="3.40.50.300">
    <property type="entry name" value="P-loop containing nucleotide triphosphate hydrolases"/>
    <property type="match status" value="1"/>
</dbReference>
<dbReference type="PROSITE" id="PS50005">
    <property type="entry name" value="TPR"/>
    <property type="match status" value="1"/>
</dbReference>
<feature type="domain" description="DUF4062" evidence="3">
    <location>
        <begin position="227"/>
        <end position="320"/>
    </location>
</feature>
<protein>
    <submittedName>
        <fullName evidence="5">Uncharacterized conserved protein</fullName>
    </submittedName>
</protein>
<dbReference type="EMBL" id="FQYT01000024">
    <property type="protein sequence ID" value="SHJ51724.1"/>
    <property type="molecule type" value="Genomic_DNA"/>
</dbReference>
<dbReference type="Pfam" id="PF13271">
    <property type="entry name" value="DUF4062"/>
    <property type="match status" value="1"/>
</dbReference>
<dbReference type="SMART" id="SM00028">
    <property type="entry name" value="TPR"/>
    <property type="match status" value="7"/>
</dbReference>
<dbReference type="InterPro" id="IPR049945">
    <property type="entry name" value="AAA_22"/>
</dbReference>
<organism evidence="5 6">
    <name type="scientific">Parasporobacterium paucivorans DSM 15970</name>
    <dbReference type="NCBI Taxonomy" id="1122934"/>
    <lineage>
        <taxon>Bacteria</taxon>
        <taxon>Bacillati</taxon>
        <taxon>Bacillota</taxon>
        <taxon>Clostridia</taxon>
        <taxon>Lachnospirales</taxon>
        <taxon>Lachnospiraceae</taxon>
        <taxon>Parasporobacterium</taxon>
    </lineage>
</organism>
<dbReference type="Proteomes" id="UP000184342">
    <property type="component" value="Unassembled WGS sequence"/>
</dbReference>
<dbReference type="SMART" id="SM00698">
    <property type="entry name" value="MORN"/>
    <property type="match status" value="7"/>
</dbReference>
<evidence type="ECO:0000256" key="2">
    <source>
        <dbReference type="PROSITE-ProRule" id="PRU00339"/>
    </source>
</evidence>
<dbReference type="SUPFAM" id="SSF52540">
    <property type="entry name" value="P-loop containing nucleoside triphosphate hydrolases"/>
    <property type="match status" value="1"/>
</dbReference>
<dbReference type="InterPro" id="IPR003409">
    <property type="entry name" value="MORN"/>
</dbReference>